<feature type="modified residue" description="4-aspartylphosphate" evidence="6">
    <location>
        <position position="52"/>
    </location>
</feature>
<keyword evidence="4 9" id="KW-0418">Kinase</keyword>
<dbReference type="GO" id="GO:0000155">
    <property type="term" value="F:phosphorelay sensor kinase activity"/>
    <property type="evidence" value="ECO:0007669"/>
    <property type="project" value="InterPro"/>
</dbReference>
<dbReference type="PANTHER" id="PTHR43547">
    <property type="entry name" value="TWO-COMPONENT HISTIDINE KINASE"/>
    <property type="match status" value="1"/>
</dbReference>
<evidence type="ECO:0000313" key="9">
    <source>
        <dbReference type="EMBL" id="MBD6617437.1"/>
    </source>
</evidence>
<dbReference type="Gene3D" id="3.30.565.10">
    <property type="entry name" value="Histidine kinase-like ATPase, C-terminal domain"/>
    <property type="match status" value="1"/>
</dbReference>
<sequence length="394" mass="44320">MNKILVIEDDINVRQNILDLLDAEDFKVIGAENGLLGLQLAQEEIPDLILCDVMMPELDGHGVLKALRQNQLTAMIPLIFLTAKSDKTDFRQGMELGADDYIIKPFRRAELLAAITCRLEKQIVINQQSQKKLNDLRNSITLSLPHEMRTPLNGILGFSQLLMEESDSLDSQTIREMAEDIYKSGERLFKLIQNFLLYAEIEIIATEPQQINLLQSQQTVFPTSALTNLMMEKAKHAGREADLQLDLHACHLKISPTKIYKIIEELIDNALKFSPQGTPILVTSKFVNNTFNLCFIDCGRGMTADQIVELGAYQQFERKLYEQEGSGLGLIIAKRLVELHGGTLKIQSQPKEKTIVQVMLPCSTQGEFIGEDNSYRSKLSIGNETRASNDLSKK</sequence>
<keyword evidence="4 9" id="KW-0808">Transferase</keyword>
<reference evidence="9" key="1">
    <citation type="submission" date="2019-07" db="EMBL/GenBank/DDBJ databases">
        <title>Toxilogical consequences of a new and cryptic species of cyanobacteria (Komarekiella delphini-convector) recovered from the epidermis of a bottlenose dolphin and 1500 ft. in the air.</title>
        <authorList>
            <person name="Brown A.O."/>
            <person name="Dvorak P."/>
            <person name="Villanueva C.D."/>
            <person name="Foss A.J."/>
            <person name="Garvey A.D."/>
            <person name="Gibson Q.A."/>
            <person name="Johansen J.R."/>
            <person name="Casamatta D.A."/>
        </authorList>
    </citation>
    <scope>NUCLEOTIDE SEQUENCE</scope>
    <source>
        <strain evidence="9">SJRDD-AB1</strain>
    </source>
</reference>
<dbReference type="AlphaFoldDB" id="A0AA40SYP7"/>
<evidence type="ECO:0000256" key="2">
    <source>
        <dbReference type="ARBA" id="ARBA00012438"/>
    </source>
</evidence>
<dbReference type="Pfam" id="PF02518">
    <property type="entry name" value="HATPase_c"/>
    <property type="match status" value="1"/>
</dbReference>
<dbReference type="Pfam" id="PF00072">
    <property type="entry name" value="Response_reg"/>
    <property type="match status" value="1"/>
</dbReference>
<evidence type="ECO:0000259" key="7">
    <source>
        <dbReference type="PROSITE" id="PS50109"/>
    </source>
</evidence>
<dbReference type="InterPro" id="IPR003594">
    <property type="entry name" value="HATPase_dom"/>
</dbReference>
<dbReference type="InterPro" id="IPR001789">
    <property type="entry name" value="Sig_transdc_resp-reg_receiver"/>
</dbReference>
<evidence type="ECO:0000256" key="1">
    <source>
        <dbReference type="ARBA" id="ARBA00000085"/>
    </source>
</evidence>
<organism evidence="9 10">
    <name type="scientific">Komarekiella delphini-convector SJRDD-AB1</name>
    <dbReference type="NCBI Taxonomy" id="2593771"/>
    <lineage>
        <taxon>Bacteria</taxon>
        <taxon>Bacillati</taxon>
        <taxon>Cyanobacteriota</taxon>
        <taxon>Cyanophyceae</taxon>
        <taxon>Nostocales</taxon>
        <taxon>Nostocaceae</taxon>
        <taxon>Komarekiella</taxon>
        <taxon>Komarekiella delphini-convector</taxon>
    </lineage>
</organism>
<comment type="catalytic activity">
    <reaction evidence="1">
        <text>ATP + protein L-histidine = ADP + protein N-phospho-L-histidine.</text>
        <dbReference type="EC" id="2.7.13.3"/>
    </reaction>
</comment>
<dbReference type="CDD" id="cd00082">
    <property type="entry name" value="HisKA"/>
    <property type="match status" value="1"/>
</dbReference>
<keyword evidence="10" id="KW-1185">Reference proteome</keyword>
<keyword evidence="5" id="KW-0902">Two-component regulatory system</keyword>
<proteinExistence type="predicted"/>
<dbReference type="PROSITE" id="PS50109">
    <property type="entry name" value="HIS_KIN"/>
    <property type="match status" value="1"/>
</dbReference>
<dbReference type="EC" id="2.7.13.3" evidence="2"/>
<dbReference type="PROSITE" id="PS50110">
    <property type="entry name" value="RESPONSE_REGULATORY"/>
    <property type="match status" value="1"/>
</dbReference>
<dbReference type="InterPro" id="IPR003661">
    <property type="entry name" value="HisK_dim/P_dom"/>
</dbReference>
<dbReference type="SUPFAM" id="SSF52172">
    <property type="entry name" value="CheY-like"/>
    <property type="match status" value="1"/>
</dbReference>
<evidence type="ECO:0000259" key="8">
    <source>
        <dbReference type="PROSITE" id="PS50110"/>
    </source>
</evidence>
<feature type="domain" description="Response regulatory" evidence="8">
    <location>
        <begin position="3"/>
        <end position="119"/>
    </location>
</feature>
<evidence type="ECO:0000256" key="5">
    <source>
        <dbReference type="ARBA" id="ARBA00023012"/>
    </source>
</evidence>
<dbReference type="InterPro" id="IPR005467">
    <property type="entry name" value="His_kinase_dom"/>
</dbReference>
<evidence type="ECO:0000256" key="6">
    <source>
        <dbReference type="PROSITE-ProRule" id="PRU00169"/>
    </source>
</evidence>
<comment type="caution">
    <text evidence="9">The sequence shown here is derived from an EMBL/GenBank/DDBJ whole genome shotgun (WGS) entry which is preliminary data.</text>
</comment>
<dbReference type="SUPFAM" id="SSF55874">
    <property type="entry name" value="ATPase domain of HSP90 chaperone/DNA topoisomerase II/histidine kinase"/>
    <property type="match status" value="1"/>
</dbReference>
<dbReference type="InterPro" id="IPR036890">
    <property type="entry name" value="HATPase_C_sf"/>
</dbReference>
<dbReference type="Gene3D" id="3.40.50.2300">
    <property type="match status" value="1"/>
</dbReference>
<dbReference type="CDD" id="cd00075">
    <property type="entry name" value="HATPase"/>
    <property type="match status" value="1"/>
</dbReference>
<gene>
    <name evidence="9" type="ORF">FNW02_16775</name>
</gene>
<feature type="domain" description="Histidine kinase" evidence="7">
    <location>
        <begin position="143"/>
        <end position="364"/>
    </location>
</feature>
<dbReference type="Proteomes" id="UP001165986">
    <property type="component" value="Unassembled WGS sequence"/>
</dbReference>
<dbReference type="RefSeq" id="WP_191758654.1">
    <property type="nucleotide sequence ID" value="NZ_VJXY01000017.1"/>
</dbReference>
<dbReference type="InterPro" id="IPR004358">
    <property type="entry name" value="Sig_transdc_His_kin-like_C"/>
</dbReference>
<dbReference type="InterPro" id="IPR011006">
    <property type="entry name" value="CheY-like_superfamily"/>
</dbReference>
<dbReference type="SMART" id="SM00388">
    <property type="entry name" value="HisKA"/>
    <property type="match status" value="1"/>
</dbReference>
<protein>
    <recommendedName>
        <fullName evidence="2">histidine kinase</fullName>
        <ecNumber evidence="2">2.7.13.3</ecNumber>
    </recommendedName>
</protein>
<dbReference type="Pfam" id="PF00512">
    <property type="entry name" value="HisKA"/>
    <property type="match status" value="1"/>
</dbReference>
<dbReference type="PANTHER" id="PTHR43547:SF2">
    <property type="entry name" value="HYBRID SIGNAL TRANSDUCTION HISTIDINE KINASE C"/>
    <property type="match status" value="1"/>
</dbReference>
<keyword evidence="3 6" id="KW-0597">Phosphoprotein</keyword>
<dbReference type="Gene3D" id="1.10.287.130">
    <property type="match status" value="1"/>
</dbReference>
<dbReference type="SUPFAM" id="SSF47384">
    <property type="entry name" value="Homodimeric domain of signal transducing histidine kinase"/>
    <property type="match status" value="1"/>
</dbReference>
<evidence type="ECO:0000313" key="10">
    <source>
        <dbReference type="Proteomes" id="UP001165986"/>
    </source>
</evidence>
<dbReference type="SMART" id="SM00448">
    <property type="entry name" value="REC"/>
    <property type="match status" value="1"/>
</dbReference>
<name>A0AA40SYP7_9NOST</name>
<evidence type="ECO:0000256" key="3">
    <source>
        <dbReference type="ARBA" id="ARBA00022553"/>
    </source>
</evidence>
<accession>A0AA40SYP7</accession>
<dbReference type="SMART" id="SM00387">
    <property type="entry name" value="HATPase_c"/>
    <property type="match status" value="1"/>
</dbReference>
<evidence type="ECO:0000256" key="4">
    <source>
        <dbReference type="ARBA" id="ARBA00022777"/>
    </source>
</evidence>
<dbReference type="EMBL" id="VJXY01000017">
    <property type="protein sequence ID" value="MBD6617437.1"/>
    <property type="molecule type" value="Genomic_DNA"/>
</dbReference>
<dbReference type="InterPro" id="IPR036097">
    <property type="entry name" value="HisK_dim/P_sf"/>
</dbReference>
<dbReference type="CDD" id="cd17574">
    <property type="entry name" value="REC_OmpR"/>
    <property type="match status" value="1"/>
</dbReference>
<dbReference type="PRINTS" id="PR00344">
    <property type="entry name" value="BCTRLSENSOR"/>
</dbReference>